<dbReference type="GO" id="GO:0016787">
    <property type="term" value="F:hydrolase activity"/>
    <property type="evidence" value="ECO:0007669"/>
    <property type="project" value="UniProtKB-UniRule"/>
</dbReference>
<dbReference type="NCBIfam" id="NF001911">
    <property type="entry name" value="PRK00685.1"/>
    <property type="match status" value="1"/>
</dbReference>
<dbReference type="Proteomes" id="UP000039370">
    <property type="component" value="Unassembled WGS sequence"/>
</dbReference>
<proteinExistence type="inferred from homology"/>
<dbReference type="InterPro" id="IPR050114">
    <property type="entry name" value="UPF0173_UPF0282_UlaG_hydrolase"/>
</dbReference>
<comment type="similarity">
    <text evidence="2">Belongs to the UPF0173 family.</text>
</comment>
<dbReference type="PANTHER" id="PTHR43546">
    <property type="entry name" value="UPF0173 METAL-DEPENDENT HYDROLASE MJ1163-RELATED"/>
    <property type="match status" value="1"/>
</dbReference>
<dbReference type="InterPro" id="IPR022877">
    <property type="entry name" value="UPF0173"/>
</dbReference>
<reference evidence="4 5" key="1">
    <citation type="submission" date="2015-01" db="EMBL/GenBank/DDBJ databases">
        <authorList>
            <person name="MANFREDI Pablo"/>
        </authorList>
    </citation>
    <scope>NUCLEOTIDE SEQUENCE [LARGE SCALE GENOMIC DNA]</scope>
    <source>
        <strain evidence="4 5">Cc11</strain>
    </source>
</reference>
<dbReference type="SUPFAM" id="SSF56281">
    <property type="entry name" value="Metallo-hydrolase/oxidoreductase"/>
    <property type="match status" value="1"/>
</dbReference>
<evidence type="ECO:0000259" key="3">
    <source>
        <dbReference type="SMART" id="SM00849"/>
    </source>
</evidence>
<dbReference type="InterPro" id="IPR001279">
    <property type="entry name" value="Metallo-B-lactamas"/>
</dbReference>
<dbReference type="HAMAP" id="MF_00457">
    <property type="entry name" value="UPF0173"/>
    <property type="match status" value="1"/>
</dbReference>
<keyword evidence="1 2" id="KW-0378">Hydrolase</keyword>
<dbReference type="InterPro" id="IPR036866">
    <property type="entry name" value="RibonucZ/Hydroxyglut_hydro"/>
</dbReference>
<dbReference type="Gene3D" id="3.60.15.10">
    <property type="entry name" value="Ribonuclease Z/Hydroxyacylglutathione hydrolase-like"/>
    <property type="match status" value="1"/>
</dbReference>
<organism evidence="4 5">
    <name type="scientific">Capnocytophaga canimorsus</name>
    <dbReference type="NCBI Taxonomy" id="28188"/>
    <lineage>
        <taxon>Bacteria</taxon>
        <taxon>Pseudomonadati</taxon>
        <taxon>Bacteroidota</taxon>
        <taxon>Flavobacteriia</taxon>
        <taxon>Flavobacteriales</taxon>
        <taxon>Flavobacteriaceae</taxon>
        <taxon>Capnocytophaga</taxon>
    </lineage>
</organism>
<evidence type="ECO:0000313" key="4">
    <source>
        <dbReference type="EMBL" id="CEN49942.1"/>
    </source>
</evidence>
<evidence type="ECO:0000313" key="5">
    <source>
        <dbReference type="Proteomes" id="UP000039370"/>
    </source>
</evidence>
<evidence type="ECO:0000256" key="2">
    <source>
        <dbReference type="HAMAP-Rule" id="MF_00457"/>
    </source>
</evidence>
<accession>A0A0B7IF97</accession>
<gene>
    <name evidence="4" type="ORF">CCAN11_2040018</name>
</gene>
<dbReference type="AlphaFoldDB" id="A0A0B7IF97"/>
<dbReference type="PANTHER" id="PTHR43546:SF3">
    <property type="entry name" value="UPF0173 METAL-DEPENDENT HYDROLASE MJ1163"/>
    <property type="match status" value="1"/>
</dbReference>
<dbReference type="EMBL" id="CDOK01000118">
    <property type="protein sequence ID" value="CEN49942.1"/>
    <property type="molecule type" value="Genomic_DNA"/>
</dbReference>
<name>A0A0B7IF97_9FLAO</name>
<dbReference type="Pfam" id="PF12706">
    <property type="entry name" value="Lactamase_B_2"/>
    <property type="match status" value="1"/>
</dbReference>
<protein>
    <recommendedName>
        <fullName evidence="2">UPF0173 metal-dependent hydrolase CCAN11_2040018</fullName>
    </recommendedName>
</protein>
<dbReference type="OMA" id="IAKRNDC"/>
<sequence>MEITYYGHSCIGIKIGDLHLLVDPFISSNPLAKHIDVEQIKADYILITHAHQDHVADVERIAKRTQAQVISNFEIVEYYDELGISGHPMNFGGSWKFPFGKLKMVHAVHSSTFADKKSGGNPGGFILQTEDKTIYIAGDTALHFDMQLIPVRYRLDLAVLPIGDNFTMDIEDALMAAEFVKCNRVLGVHYDTFGFIKIDHQNAINLFKNKGKELLLPQIGESVWV</sequence>
<dbReference type="SMART" id="SM00849">
    <property type="entry name" value="Lactamase_B"/>
    <property type="match status" value="1"/>
</dbReference>
<evidence type="ECO:0000256" key="1">
    <source>
        <dbReference type="ARBA" id="ARBA00022801"/>
    </source>
</evidence>
<dbReference type="RefSeq" id="WP_013996678.1">
    <property type="nucleotide sequence ID" value="NZ_BOQI01000017.1"/>
</dbReference>
<feature type="domain" description="Metallo-beta-lactamase" evidence="3">
    <location>
        <begin position="7"/>
        <end position="189"/>
    </location>
</feature>